<dbReference type="GO" id="GO:1902969">
    <property type="term" value="P:mitotic DNA replication"/>
    <property type="evidence" value="ECO:0007669"/>
    <property type="project" value="TreeGrafter"/>
</dbReference>
<evidence type="ECO:0000313" key="4">
    <source>
        <dbReference type="EMBL" id="KIH65503.1"/>
    </source>
</evidence>
<reference evidence="4 5" key="1">
    <citation type="submission" date="2013-12" db="EMBL/GenBank/DDBJ databases">
        <title>Draft genome of the parsitic nematode Ancylostoma duodenale.</title>
        <authorList>
            <person name="Mitreva M."/>
        </authorList>
    </citation>
    <scope>NUCLEOTIDE SEQUENCE [LARGE SCALE GENOMIC DNA]</scope>
    <source>
        <strain evidence="4 5">Zhejiang</strain>
    </source>
</reference>
<gene>
    <name evidence="4" type="ORF">ANCDUO_04177</name>
</gene>
<dbReference type="Pfam" id="PF00493">
    <property type="entry name" value="MCM"/>
    <property type="match status" value="1"/>
</dbReference>
<dbReference type="GO" id="GO:0005524">
    <property type="term" value="F:ATP binding"/>
    <property type="evidence" value="ECO:0007669"/>
    <property type="project" value="UniProtKB-KW"/>
</dbReference>
<dbReference type="OrthoDB" id="1744952at2759"/>
<dbReference type="AlphaFoldDB" id="A0A0C2D795"/>
<evidence type="ECO:0000259" key="3">
    <source>
        <dbReference type="PROSITE" id="PS50051"/>
    </source>
</evidence>
<protein>
    <recommendedName>
        <fullName evidence="3">MCM C-terminal AAA(+) ATPase domain-containing protein</fullName>
    </recommendedName>
</protein>
<dbReference type="GO" id="GO:1990518">
    <property type="term" value="F:single-stranded 3'-5' DNA helicase activity"/>
    <property type="evidence" value="ECO:0007669"/>
    <property type="project" value="TreeGrafter"/>
</dbReference>
<dbReference type="GO" id="GO:0003697">
    <property type="term" value="F:single-stranded DNA binding"/>
    <property type="evidence" value="ECO:0007669"/>
    <property type="project" value="TreeGrafter"/>
</dbReference>
<sequence>MRLDEFSAQKGDESFEFVTEAGAHMFAGSGVCCIYEFDKMDPKDQAGVKATLNAHVSILAANSVGGIYDRFRPLKRNVHLPAPIMSRFDLFFVLVDERNEVLDYATARQNCDNHRAILSHRERGRRQAGFEIIIQELGCVHQIMQQRPAS</sequence>
<dbReference type="GO" id="GO:0000727">
    <property type="term" value="P:double-strand break repair via break-induced replication"/>
    <property type="evidence" value="ECO:0007669"/>
    <property type="project" value="TreeGrafter"/>
</dbReference>
<dbReference type="EMBL" id="KN727526">
    <property type="protein sequence ID" value="KIH65503.1"/>
    <property type="molecule type" value="Genomic_DNA"/>
</dbReference>
<evidence type="ECO:0000313" key="5">
    <source>
        <dbReference type="Proteomes" id="UP000054047"/>
    </source>
</evidence>
<dbReference type="PANTHER" id="PTHR11630:SF43">
    <property type="entry name" value="DNA REPLICATION LICENSING FACTOR MCM6"/>
    <property type="match status" value="1"/>
</dbReference>
<organism evidence="4 5">
    <name type="scientific">Ancylostoma duodenale</name>
    <dbReference type="NCBI Taxonomy" id="51022"/>
    <lineage>
        <taxon>Eukaryota</taxon>
        <taxon>Metazoa</taxon>
        <taxon>Ecdysozoa</taxon>
        <taxon>Nematoda</taxon>
        <taxon>Chromadorea</taxon>
        <taxon>Rhabditida</taxon>
        <taxon>Rhabditina</taxon>
        <taxon>Rhabditomorpha</taxon>
        <taxon>Strongyloidea</taxon>
        <taxon>Ancylostomatidae</taxon>
        <taxon>Ancylostomatinae</taxon>
        <taxon>Ancylostoma</taxon>
    </lineage>
</organism>
<keyword evidence="2" id="KW-0067">ATP-binding</keyword>
<evidence type="ECO:0000256" key="1">
    <source>
        <dbReference type="ARBA" id="ARBA00022741"/>
    </source>
</evidence>
<evidence type="ECO:0000256" key="2">
    <source>
        <dbReference type="ARBA" id="ARBA00022840"/>
    </source>
</evidence>
<dbReference type="GO" id="GO:0005634">
    <property type="term" value="C:nucleus"/>
    <property type="evidence" value="ECO:0007669"/>
    <property type="project" value="TreeGrafter"/>
</dbReference>
<dbReference type="Proteomes" id="UP000054047">
    <property type="component" value="Unassembled WGS sequence"/>
</dbReference>
<proteinExistence type="predicted"/>
<dbReference type="PROSITE" id="PS50051">
    <property type="entry name" value="MCM_2"/>
    <property type="match status" value="1"/>
</dbReference>
<feature type="domain" description="MCM C-terminal AAA(+) ATPase" evidence="3">
    <location>
        <begin position="7"/>
        <end position="110"/>
    </location>
</feature>
<keyword evidence="1" id="KW-0547">Nucleotide-binding</keyword>
<dbReference type="InterPro" id="IPR031327">
    <property type="entry name" value="MCM"/>
</dbReference>
<name>A0A0C2D795_9BILA</name>
<dbReference type="Gene3D" id="3.40.50.300">
    <property type="entry name" value="P-loop containing nucleotide triphosphate hydrolases"/>
    <property type="match status" value="1"/>
</dbReference>
<dbReference type="GO" id="GO:0042555">
    <property type="term" value="C:MCM complex"/>
    <property type="evidence" value="ECO:0007669"/>
    <property type="project" value="TreeGrafter"/>
</dbReference>
<dbReference type="InterPro" id="IPR001208">
    <property type="entry name" value="MCM_dom"/>
</dbReference>
<accession>A0A0C2D795</accession>
<dbReference type="InterPro" id="IPR027417">
    <property type="entry name" value="P-loop_NTPase"/>
</dbReference>
<keyword evidence="5" id="KW-1185">Reference proteome</keyword>
<dbReference type="PANTHER" id="PTHR11630">
    <property type="entry name" value="DNA REPLICATION LICENSING FACTOR MCM FAMILY MEMBER"/>
    <property type="match status" value="1"/>
</dbReference>